<protein>
    <submittedName>
        <fullName evidence="1">Uncharacterized protein</fullName>
    </submittedName>
</protein>
<reference evidence="1 2" key="1">
    <citation type="submission" date="2019-03" db="EMBL/GenBank/DDBJ databases">
        <title>Deep-cultivation of Planctomycetes and their phenomic and genomic characterization uncovers novel biology.</title>
        <authorList>
            <person name="Wiegand S."/>
            <person name="Jogler M."/>
            <person name="Boedeker C."/>
            <person name="Pinto D."/>
            <person name="Vollmers J."/>
            <person name="Rivas-Marin E."/>
            <person name="Kohn T."/>
            <person name="Peeters S.H."/>
            <person name="Heuer A."/>
            <person name="Rast P."/>
            <person name="Oberbeckmann S."/>
            <person name="Bunk B."/>
            <person name="Jeske O."/>
            <person name="Meyerdierks A."/>
            <person name="Storesund J.E."/>
            <person name="Kallscheuer N."/>
            <person name="Luecker S."/>
            <person name="Lage O.M."/>
            <person name="Pohl T."/>
            <person name="Merkel B.J."/>
            <person name="Hornburger P."/>
            <person name="Mueller R.-W."/>
            <person name="Bruemmer F."/>
            <person name="Labrenz M."/>
            <person name="Spormann A.M."/>
            <person name="Op den Camp H."/>
            <person name="Overmann J."/>
            <person name="Amann R."/>
            <person name="Jetten M.S.M."/>
            <person name="Mascher T."/>
            <person name="Medema M.H."/>
            <person name="Devos D.P."/>
            <person name="Kaster A.-K."/>
            <person name="Ovreas L."/>
            <person name="Rohde M."/>
            <person name="Galperin M.Y."/>
            <person name="Jogler C."/>
        </authorList>
    </citation>
    <scope>NUCLEOTIDE SEQUENCE [LARGE SCALE GENOMIC DNA]</scope>
    <source>
        <strain evidence="1 2">Enr13</strain>
    </source>
</reference>
<organism evidence="1 2">
    <name type="scientific">Stieleria neptunia</name>
    <dbReference type="NCBI Taxonomy" id="2527979"/>
    <lineage>
        <taxon>Bacteria</taxon>
        <taxon>Pseudomonadati</taxon>
        <taxon>Planctomycetota</taxon>
        <taxon>Planctomycetia</taxon>
        <taxon>Pirellulales</taxon>
        <taxon>Pirellulaceae</taxon>
        <taxon>Stieleria</taxon>
    </lineage>
</organism>
<evidence type="ECO:0000313" key="1">
    <source>
        <dbReference type="EMBL" id="QDV44895.1"/>
    </source>
</evidence>
<proteinExistence type="predicted"/>
<dbReference type="KEGG" id="snep:Enr13x_47660"/>
<dbReference type="EMBL" id="CP037423">
    <property type="protein sequence ID" value="QDV44895.1"/>
    <property type="molecule type" value="Genomic_DNA"/>
</dbReference>
<evidence type="ECO:0000313" key="2">
    <source>
        <dbReference type="Proteomes" id="UP000319004"/>
    </source>
</evidence>
<gene>
    <name evidence="1" type="ORF">Enr13x_47660</name>
</gene>
<keyword evidence="2" id="KW-1185">Reference proteome</keyword>
<name>A0A518HVL4_9BACT</name>
<accession>A0A518HVL4</accession>
<dbReference type="Proteomes" id="UP000319004">
    <property type="component" value="Chromosome"/>
</dbReference>
<dbReference type="AlphaFoldDB" id="A0A518HVL4"/>
<sequence>MDDVAELLKNLNVCQSLVRKTDEASSTAIRLLTTGFEIHADCDLGGRRISDVMNQSISGYMECTNASLYRRGQAIDHIGSVKVRKPEIMIAGIMGNHHEAAEKRIGSRRALQLFHAVVAIDRWIVRGRLHMTSNKTVKEFLHANRDYFPVADACVIDAESPESPQQMNVAIVNRARVSFMEITELEESESASDQSPVARLLHEDAVGG</sequence>